<comment type="caution">
    <text evidence="1">The sequence shown here is derived from an EMBL/GenBank/DDBJ whole genome shotgun (WGS) entry which is preliminary data.</text>
</comment>
<gene>
    <name evidence="2" type="ORF">BIY20_07130</name>
    <name evidence="1" type="ORF">BIY22_01475</name>
</gene>
<accession>A0A1Q9HQN8</accession>
<dbReference type="EMBL" id="MJMJ01000001">
    <property type="protein sequence ID" value="OLQ93188.1"/>
    <property type="molecule type" value="Genomic_DNA"/>
</dbReference>
<dbReference type="EMBL" id="MJMH01000099">
    <property type="protein sequence ID" value="OLQ95111.1"/>
    <property type="molecule type" value="Genomic_DNA"/>
</dbReference>
<sequence length="109" mass="12448">MFEDNAVFDEIMELKSKFDKVMDKLSLTDADVSVISAEYAQLKAQVKMRLNDLQCTANATSDEKTYLLPALREVHHHCVARSNTQNRQDLSSSLNDAQDFLSHYLSQKH</sequence>
<protein>
    <submittedName>
        <fullName evidence="1">Uncharacterized protein</fullName>
    </submittedName>
</protein>
<dbReference type="Proteomes" id="UP000186313">
    <property type="component" value="Unassembled WGS sequence"/>
</dbReference>
<dbReference type="Proteomes" id="UP000186039">
    <property type="component" value="Unassembled WGS sequence"/>
</dbReference>
<reference evidence="3 4" key="1">
    <citation type="submission" date="2016-09" db="EMBL/GenBank/DDBJ databases">
        <title>Genomic Taxonomy of the Vibrionaceae.</title>
        <authorList>
            <person name="Gonzalez-Castillo A."/>
            <person name="Gomez-Gil B."/>
            <person name="Enciso-Ibarra K."/>
        </authorList>
    </citation>
    <scope>NUCLEOTIDE SEQUENCE [LARGE SCALE GENOMIC DNA]</scope>
    <source>
        <strain evidence="2 3">CAIM 1902</strain>
        <strain evidence="1 4">CAIM 703</strain>
    </source>
</reference>
<dbReference type="STRING" id="1381081.BIY22_01475"/>
<dbReference type="AlphaFoldDB" id="A0A1Q9HQN8"/>
<dbReference type="RefSeq" id="WP_075705828.1">
    <property type="nucleotide sequence ID" value="NZ_AP019655.1"/>
</dbReference>
<dbReference type="OrthoDB" id="5890938at2"/>
<organism evidence="1 4">
    <name type="scientific">Vibrio panuliri</name>
    <dbReference type="NCBI Taxonomy" id="1381081"/>
    <lineage>
        <taxon>Bacteria</taxon>
        <taxon>Pseudomonadati</taxon>
        <taxon>Pseudomonadota</taxon>
        <taxon>Gammaproteobacteria</taxon>
        <taxon>Vibrionales</taxon>
        <taxon>Vibrionaceae</taxon>
        <taxon>Vibrio</taxon>
    </lineage>
</organism>
<evidence type="ECO:0000313" key="2">
    <source>
        <dbReference type="EMBL" id="OLQ95111.1"/>
    </source>
</evidence>
<evidence type="ECO:0000313" key="1">
    <source>
        <dbReference type="EMBL" id="OLQ93188.1"/>
    </source>
</evidence>
<keyword evidence="3" id="KW-1185">Reference proteome</keyword>
<proteinExistence type="predicted"/>
<evidence type="ECO:0000313" key="3">
    <source>
        <dbReference type="Proteomes" id="UP000186039"/>
    </source>
</evidence>
<name>A0A1Q9HQN8_9VIBR</name>
<evidence type="ECO:0000313" key="4">
    <source>
        <dbReference type="Proteomes" id="UP000186313"/>
    </source>
</evidence>